<dbReference type="AlphaFoldDB" id="A0A7J7HB16"/>
<accession>A0A7J7HB16</accession>
<keyword evidence="3" id="KW-1185">Reference proteome</keyword>
<protein>
    <submittedName>
        <fullName evidence="2">Uncharacterized protein</fullName>
    </submittedName>
</protein>
<evidence type="ECO:0000313" key="2">
    <source>
        <dbReference type="EMBL" id="KAF5950132.1"/>
    </source>
</evidence>
<sequence>MEQKYNYRGGDETHSTHSSHSPISDGSLFLIVYSPLNLYLYISWGKVAGQQWHCSFFLNLLLKGSGNDVALIHEDKNAMLNFSKLSSCRAEERPTTADHGAGDDIKNYIKKQLTKYHKCELLSVFLITTGHYIEGAKLIDSVLDVVRKEADNWVVEVNRVSPTD</sequence>
<feature type="region of interest" description="Disordered" evidence="1">
    <location>
        <begin position="1"/>
        <end position="22"/>
    </location>
</feature>
<dbReference type="EMBL" id="JACBKZ010000005">
    <property type="protein sequence ID" value="KAF5950132.1"/>
    <property type="molecule type" value="Genomic_DNA"/>
</dbReference>
<reference evidence="3" key="1">
    <citation type="journal article" date="2020" name="Nat. Commun.">
        <title>Genome assembly of wild tea tree DASZ reveals pedigree and selection history of tea varieties.</title>
        <authorList>
            <person name="Zhang W."/>
            <person name="Zhang Y."/>
            <person name="Qiu H."/>
            <person name="Guo Y."/>
            <person name="Wan H."/>
            <person name="Zhang X."/>
            <person name="Scossa F."/>
            <person name="Alseekh S."/>
            <person name="Zhang Q."/>
            <person name="Wang P."/>
            <person name="Xu L."/>
            <person name="Schmidt M.H."/>
            <person name="Jia X."/>
            <person name="Li D."/>
            <person name="Zhu A."/>
            <person name="Guo F."/>
            <person name="Chen W."/>
            <person name="Ni D."/>
            <person name="Usadel B."/>
            <person name="Fernie A.R."/>
            <person name="Wen W."/>
        </authorList>
    </citation>
    <scope>NUCLEOTIDE SEQUENCE [LARGE SCALE GENOMIC DNA]</scope>
    <source>
        <strain evidence="3">cv. G240</strain>
    </source>
</reference>
<evidence type="ECO:0000313" key="3">
    <source>
        <dbReference type="Proteomes" id="UP000593564"/>
    </source>
</evidence>
<reference evidence="2 3" key="2">
    <citation type="submission" date="2020-07" db="EMBL/GenBank/DDBJ databases">
        <title>Genome assembly of wild tea tree DASZ reveals pedigree and selection history of tea varieties.</title>
        <authorList>
            <person name="Zhang W."/>
        </authorList>
    </citation>
    <scope>NUCLEOTIDE SEQUENCE [LARGE SCALE GENOMIC DNA]</scope>
    <source>
        <strain evidence="3">cv. G240</strain>
        <tissue evidence="2">Leaf</tissue>
    </source>
</reference>
<dbReference type="Proteomes" id="UP000593564">
    <property type="component" value="Unassembled WGS sequence"/>
</dbReference>
<evidence type="ECO:0000256" key="1">
    <source>
        <dbReference type="SAM" id="MobiDB-lite"/>
    </source>
</evidence>
<feature type="compositionally biased region" description="Basic and acidic residues" evidence="1">
    <location>
        <begin position="1"/>
        <end position="15"/>
    </location>
</feature>
<proteinExistence type="predicted"/>
<organism evidence="2 3">
    <name type="scientific">Camellia sinensis</name>
    <name type="common">Tea plant</name>
    <name type="synonym">Thea sinensis</name>
    <dbReference type="NCBI Taxonomy" id="4442"/>
    <lineage>
        <taxon>Eukaryota</taxon>
        <taxon>Viridiplantae</taxon>
        <taxon>Streptophyta</taxon>
        <taxon>Embryophyta</taxon>
        <taxon>Tracheophyta</taxon>
        <taxon>Spermatophyta</taxon>
        <taxon>Magnoliopsida</taxon>
        <taxon>eudicotyledons</taxon>
        <taxon>Gunneridae</taxon>
        <taxon>Pentapetalae</taxon>
        <taxon>asterids</taxon>
        <taxon>Ericales</taxon>
        <taxon>Theaceae</taxon>
        <taxon>Camellia</taxon>
    </lineage>
</organism>
<name>A0A7J7HB16_CAMSI</name>
<gene>
    <name evidence="2" type="ORF">HYC85_012125</name>
</gene>
<comment type="caution">
    <text evidence="2">The sequence shown here is derived from an EMBL/GenBank/DDBJ whole genome shotgun (WGS) entry which is preliminary data.</text>
</comment>